<accession>A0A645HQT6</accession>
<sequence>MGHILENIVYLELLRRGYEVYIGKTDDIEVDFIAINVEGQEYYQVSQTVMEEKRLSENLHLLKQ</sequence>
<comment type="caution">
    <text evidence="1">The sequence shown here is derived from an EMBL/GenBank/DDBJ whole genome shotgun (WGS) entry which is preliminary data.</text>
</comment>
<evidence type="ECO:0000313" key="1">
    <source>
        <dbReference type="EMBL" id="MPN41418.1"/>
    </source>
</evidence>
<organism evidence="1">
    <name type="scientific">bioreactor metagenome</name>
    <dbReference type="NCBI Taxonomy" id="1076179"/>
    <lineage>
        <taxon>unclassified sequences</taxon>
        <taxon>metagenomes</taxon>
        <taxon>ecological metagenomes</taxon>
    </lineage>
</organism>
<reference evidence="1" key="1">
    <citation type="submission" date="2019-08" db="EMBL/GenBank/DDBJ databases">
        <authorList>
            <person name="Kucharzyk K."/>
            <person name="Murdoch R.W."/>
            <person name="Higgins S."/>
            <person name="Loffler F."/>
        </authorList>
    </citation>
    <scope>NUCLEOTIDE SEQUENCE</scope>
</reference>
<proteinExistence type="predicted"/>
<dbReference type="EMBL" id="VSSQ01098431">
    <property type="protein sequence ID" value="MPN41418.1"/>
    <property type="molecule type" value="Genomic_DNA"/>
</dbReference>
<evidence type="ECO:0008006" key="2">
    <source>
        <dbReference type="Google" id="ProtNLM"/>
    </source>
</evidence>
<protein>
    <recommendedName>
        <fullName evidence="2">DUF4143 domain-containing protein</fullName>
    </recommendedName>
</protein>
<name>A0A645HQT6_9ZZZZ</name>
<dbReference type="AlphaFoldDB" id="A0A645HQT6"/>
<gene>
    <name evidence="1" type="ORF">SDC9_188964</name>
</gene>